<dbReference type="HOGENOM" id="CLU_025166_3_1_1"/>
<dbReference type="InParanoid" id="C5XEK3"/>
<evidence type="ECO:0000256" key="1">
    <source>
        <dbReference type="SAM" id="MobiDB-lite"/>
    </source>
</evidence>
<dbReference type="EMBL" id="CM000762">
    <property type="protein sequence ID" value="EES01154.2"/>
    <property type="molecule type" value="Genomic_DNA"/>
</dbReference>
<dbReference type="AlphaFoldDB" id="C5XEK3"/>
<proteinExistence type="predicted"/>
<organism evidence="2 3">
    <name type="scientific">Sorghum bicolor</name>
    <name type="common">Sorghum</name>
    <name type="synonym">Sorghum vulgare</name>
    <dbReference type="NCBI Taxonomy" id="4558"/>
    <lineage>
        <taxon>Eukaryota</taxon>
        <taxon>Viridiplantae</taxon>
        <taxon>Streptophyta</taxon>
        <taxon>Embryophyta</taxon>
        <taxon>Tracheophyta</taxon>
        <taxon>Spermatophyta</taxon>
        <taxon>Magnoliopsida</taxon>
        <taxon>Liliopsida</taxon>
        <taxon>Poales</taxon>
        <taxon>Poaceae</taxon>
        <taxon>PACMAD clade</taxon>
        <taxon>Panicoideae</taxon>
        <taxon>Andropogonodae</taxon>
        <taxon>Andropogoneae</taxon>
        <taxon>Sorghinae</taxon>
        <taxon>Sorghum</taxon>
    </lineage>
</organism>
<evidence type="ECO:0000313" key="3">
    <source>
        <dbReference type="Proteomes" id="UP000000768"/>
    </source>
</evidence>
<dbReference type="Gramene" id="EES01154">
    <property type="protein sequence ID" value="EES01154"/>
    <property type="gene ID" value="SORBI_3003G234300"/>
</dbReference>
<keyword evidence="3" id="KW-1185">Reference proteome</keyword>
<protein>
    <submittedName>
        <fullName evidence="2">Uncharacterized protein</fullName>
    </submittedName>
</protein>
<name>C5XEK3_SORBI</name>
<feature type="region of interest" description="Disordered" evidence="1">
    <location>
        <begin position="1"/>
        <end position="37"/>
    </location>
</feature>
<reference evidence="2 3" key="1">
    <citation type="journal article" date="2009" name="Nature">
        <title>The Sorghum bicolor genome and the diversification of grasses.</title>
        <authorList>
            <person name="Paterson A.H."/>
            <person name="Bowers J.E."/>
            <person name="Bruggmann R."/>
            <person name="Dubchak I."/>
            <person name="Grimwood J."/>
            <person name="Gundlach H."/>
            <person name="Haberer G."/>
            <person name="Hellsten U."/>
            <person name="Mitros T."/>
            <person name="Poliakov A."/>
            <person name="Schmutz J."/>
            <person name="Spannagl M."/>
            <person name="Tang H."/>
            <person name="Wang X."/>
            <person name="Wicker T."/>
            <person name="Bharti A.K."/>
            <person name="Chapman J."/>
            <person name="Feltus F.A."/>
            <person name="Gowik U."/>
            <person name="Grigoriev I.V."/>
            <person name="Lyons E."/>
            <person name="Maher C.A."/>
            <person name="Martis M."/>
            <person name="Narechania A."/>
            <person name="Otillar R.P."/>
            <person name="Penning B.W."/>
            <person name="Salamov A.A."/>
            <person name="Wang Y."/>
            <person name="Zhang L."/>
            <person name="Carpita N.C."/>
            <person name="Freeling M."/>
            <person name="Gingle A.R."/>
            <person name="Hash C.T."/>
            <person name="Keller B."/>
            <person name="Klein P."/>
            <person name="Kresovich S."/>
            <person name="McCann M.C."/>
            <person name="Ming R."/>
            <person name="Peterson D.G."/>
            <person name="Mehboob-ur-Rahman"/>
            <person name="Ware D."/>
            <person name="Westhoff P."/>
            <person name="Mayer K.F."/>
            <person name="Messing J."/>
            <person name="Rokhsar D.S."/>
        </authorList>
    </citation>
    <scope>NUCLEOTIDE SEQUENCE [LARGE SCALE GENOMIC DNA]</scope>
    <source>
        <strain evidence="3">cv. BTx623</strain>
    </source>
</reference>
<dbReference type="Proteomes" id="UP000000768">
    <property type="component" value="Chromosome 3"/>
</dbReference>
<evidence type="ECO:0000313" key="2">
    <source>
        <dbReference type="EMBL" id="EES01154.2"/>
    </source>
</evidence>
<accession>C5XEK3</accession>
<gene>
    <name evidence="2" type="ORF">SORBI_3003G234300</name>
</gene>
<reference evidence="3" key="2">
    <citation type="journal article" date="2018" name="Plant J.">
        <title>The Sorghum bicolor reference genome: improved assembly, gene annotations, a transcriptome atlas, and signatures of genome organization.</title>
        <authorList>
            <person name="McCormick R.F."/>
            <person name="Truong S.K."/>
            <person name="Sreedasyam A."/>
            <person name="Jenkins J."/>
            <person name="Shu S."/>
            <person name="Sims D."/>
            <person name="Kennedy M."/>
            <person name="Amirebrahimi M."/>
            <person name="Weers B.D."/>
            <person name="McKinley B."/>
            <person name="Mattison A."/>
            <person name="Morishige D.T."/>
            <person name="Grimwood J."/>
            <person name="Schmutz J."/>
            <person name="Mullet J.E."/>
        </authorList>
    </citation>
    <scope>NUCLEOTIDE SEQUENCE [LARGE SCALE GENOMIC DNA]</scope>
    <source>
        <strain evidence="3">cv. BTx623</strain>
    </source>
</reference>
<sequence length="166" mass="17306">MSRFAAGEINQIREQQDYGRSSGAPSVEDQLASDVDPPSSCVYWRWRRTLLLQLHLLAANPGPSAPADFWMGGKWRRSDWGLGASGGGRGAADLLQPTDGGSTGGGGTTAGGGLFAARPRVARDAESPTETGLGGGRVASGLGWRAGGRVPSADLFFFPFVINTTL</sequence>